<dbReference type="InterPro" id="IPR012854">
    <property type="entry name" value="Cu_amine_oxidase-like_N"/>
</dbReference>
<dbReference type="Pfam" id="PF07833">
    <property type="entry name" value="Cu_amine_oxidN1"/>
    <property type="match status" value="1"/>
</dbReference>
<proteinExistence type="predicted"/>
<dbReference type="RefSeq" id="WP_052154055.1">
    <property type="nucleotide sequence ID" value="NZ_JACEIP010000007.1"/>
</dbReference>
<dbReference type="InterPro" id="IPR011055">
    <property type="entry name" value="Dup_hybrid_motif"/>
</dbReference>
<dbReference type="SUPFAM" id="SSF55383">
    <property type="entry name" value="Copper amine oxidase, domain N"/>
    <property type="match status" value="1"/>
</dbReference>
<gene>
    <name evidence="3" type="ORF">H1164_06675</name>
</gene>
<organism evidence="3 4">
    <name type="scientific">Thermoactinomyces daqus</name>
    <dbReference type="NCBI Taxonomy" id="1329516"/>
    <lineage>
        <taxon>Bacteria</taxon>
        <taxon>Bacillati</taxon>
        <taxon>Bacillota</taxon>
        <taxon>Bacilli</taxon>
        <taxon>Bacillales</taxon>
        <taxon>Thermoactinomycetaceae</taxon>
        <taxon>Thermoactinomyces</taxon>
    </lineage>
</organism>
<dbReference type="SUPFAM" id="SSF51261">
    <property type="entry name" value="Duplicated hybrid motif"/>
    <property type="match status" value="1"/>
</dbReference>
<comment type="caution">
    <text evidence="3">The sequence shown here is derived from an EMBL/GenBank/DDBJ whole genome shotgun (WGS) entry which is preliminary data.</text>
</comment>
<dbReference type="OrthoDB" id="30934at2"/>
<dbReference type="Gene3D" id="2.70.70.10">
    <property type="entry name" value="Glucose Permease (Domain IIA)"/>
    <property type="match status" value="1"/>
</dbReference>
<dbReference type="AlphaFoldDB" id="A0A7W1X9S3"/>
<evidence type="ECO:0000313" key="4">
    <source>
        <dbReference type="Proteomes" id="UP000530514"/>
    </source>
</evidence>
<dbReference type="CDD" id="cd12797">
    <property type="entry name" value="M23_peptidase"/>
    <property type="match status" value="1"/>
</dbReference>
<protein>
    <submittedName>
        <fullName evidence="3">Peptidoglycan DD-metalloendopeptidase family protein</fullName>
    </submittedName>
</protein>
<dbReference type="GO" id="GO:0004222">
    <property type="term" value="F:metalloendopeptidase activity"/>
    <property type="evidence" value="ECO:0007669"/>
    <property type="project" value="TreeGrafter"/>
</dbReference>
<evidence type="ECO:0000259" key="2">
    <source>
        <dbReference type="Pfam" id="PF07833"/>
    </source>
</evidence>
<dbReference type="Proteomes" id="UP000530514">
    <property type="component" value="Unassembled WGS sequence"/>
</dbReference>
<dbReference type="InterPro" id="IPR016047">
    <property type="entry name" value="M23ase_b-sheet_dom"/>
</dbReference>
<dbReference type="InterPro" id="IPR036582">
    <property type="entry name" value="Mao_N_sf"/>
</dbReference>
<evidence type="ECO:0000259" key="1">
    <source>
        <dbReference type="Pfam" id="PF01551"/>
    </source>
</evidence>
<keyword evidence="4" id="KW-1185">Reference proteome</keyword>
<evidence type="ECO:0000313" key="3">
    <source>
        <dbReference type="EMBL" id="MBA4542589.1"/>
    </source>
</evidence>
<dbReference type="Gene3D" id="3.30.457.10">
    <property type="entry name" value="Copper amine oxidase-like, N-terminal domain"/>
    <property type="match status" value="1"/>
</dbReference>
<dbReference type="InterPro" id="IPR050570">
    <property type="entry name" value="Cell_wall_metabolism_enzyme"/>
</dbReference>
<dbReference type="PANTHER" id="PTHR21666">
    <property type="entry name" value="PEPTIDASE-RELATED"/>
    <property type="match status" value="1"/>
</dbReference>
<reference evidence="3 4" key="1">
    <citation type="submission" date="2020-07" db="EMBL/GenBank/DDBJ databases">
        <authorList>
            <person name="Feng H."/>
        </authorList>
    </citation>
    <scope>NUCLEOTIDE SEQUENCE [LARGE SCALE GENOMIC DNA]</scope>
    <source>
        <strain evidence="4">s-11</strain>
    </source>
</reference>
<dbReference type="PANTHER" id="PTHR21666:SF270">
    <property type="entry name" value="MUREIN HYDROLASE ACTIVATOR ENVC"/>
    <property type="match status" value="1"/>
</dbReference>
<name>A0A7W1X9S3_9BACL</name>
<feature type="domain" description="Copper amine oxidase-like N-terminal" evidence="2">
    <location>
        <begin position="82"/>
        <end position="172"/>
    </location>
</feature>
<accession>A0A7W1X9S3</accession>
<dbReference type="Pfam" id="PF01551">
    <property type="entry name" value="Peptidase_M23"/>
    <property type="match status" value="1"/>
</dbReference>
<sequence length="390" mass="43537">MKKTSLVLMMFCLISAIVFMPPSNRGWLSEFALIWGINDVKPLSYDHQNSQNLSDSGEIFSQNRSFDQIPLFSELSNQEELPTVARDDTLFVNLGEIADRLGFQVKVDARDGTITIRHQSDTLSMVQGIPVLNCNGIFEPMEQAPVIQNGNALVPLSFMDRVLQQQVVVIGKTAEWQVNPASIPVFAPKRNLPKMSAREMARYLSFLRSPIRGAHVSTHDSHLPGAPRTYRHGVHEGLDWYTYGTGVTISKRTPVYSLADGVVVRADVDYQEMTPAERNRLMAVAGQSDGQTPAYILDKMRGRQVWVQYGKGVMARFVHLSRIAPGIKAGQTIKAGQLIGYAGNSGTSDGVKGNDQGVHLHLDLLLYGEWFWDGYTVQERREILDKIFDK</sequence>
<dbReference type="EMBL" id="JACEIP010000007">
    <property type="protein sequence ID" value="MBA4542589.1"/>
    <property type="molecule type" value="Genomic_DNA"/>
</dbReference>
<feature type="domain" description="M23ase beta-sheet core" evidence="1">
    <location>
        <begin position="243"/>
        <end position="364"/>
    </location>
</feature>